<organism evidence="14">
    <name type="scientific">Candidatus Atribacter allofermentans</name>
    <dbReference type="NCBI Taxonomy" id="1852833"/>
    <lineage>
        <taxon>Bacteria</taxon>
        <taxon>Pseudomonadati</taxon>
        <taxon>Atribacterota</taxon>
        <taxon>Atribacteria</taxon>
        <taxon>Atribacterales</taxon>
        <taxon>Atribacteraceae</taxon>
        <taxon>Atribacter</taxon>
    </lineage>
</organism>
<evidence type="ECO:0000256" key="2">
    <source>
        <dbReference type="ARBA" id="ARBA00012035"/>
    </source>
</evidence>
<feature type="binding site" evidence="12">
    <location>
        <position position="142"/>
    </location>
    <ligand>
        <name>substrate</name>
    </ligand>
</feature>
<keyword evidence="10 12" id="KW-0630">Potassium</keyword>
<dbReference type="UniPathway" id="UPA00916">
    <property type="reaction ID" value="UER00889"/>
</dbReference>
<dbReference type="EMBL" id="MWBQ01000024">
    <property type="protein sequence ID" value="OQA61119.1"/>
    <property type="molecule type" value="Genomic_DNA"/>
</dbReference>
<comment type="caution">
    <text evidence="12">Lacks conserved residue(s) required for the propagation of feature annotation.</text>
</comment>
<evidence type="ECO:0000256" key="7">
    <source>
        <dbReference type="ARBA" id="ARBA00022777"/>
    </source>
</evidence>
<comment type="function">
    <text evidence="12">Catalyzes the phosphorylation of ribose at O-5 in a reaction requiring ATP and magnesium. The resulting D-ribose-5-phosphate can then be used either for sythesis of nucleotides, histidine, and tryptophan, or as a component of the pentose phosphate pathway.</text>
</comment>
<comment type="subcellular location">
    <subcellularLocation>
        <location evidence="12">Cytoplasm</location>
    </subcellularLocation>
</comment>
<dbReference type="NCBIfam" id="TIGR02152">
    <property type="entry name" value="D_ribokin_bact"/>
    <property type="match status" value="1"/>
</dbReference>
<accession>A0A1V5T2X8</accession>
<dbReference type="AlphaFoldDB" id="A0A1V5T2X8"/>
<comment type="subunit">
    <text evidence="12">Homodimer.</text>
</comment>
<dbReference type="PANTHER" id="PTHR10584:SF166">
    <property type="entry name" value="RIBOKINASE"/>
    <property type="match status" value="1"/>
</dbReference>
<evidence type="ECO:0000259" key="13">
    <source>
        <dbReference type="Pfam" id="PF00294"/>
    </source>
</evidence>
<keyword evidence="12" id="KW-0963">Cytoplasm</keyword>
<dbReference type="GO" id="GO:0046872">
    <property type="term" value="F:metal ion binding"/>
    <property type="evidence" value="ECO:0007669"/>
    <property type="project" value="UniProtKB-KW"/>
</dbReference>
<feature type="binding site" evidence="12">
    <location>
        <position position="249"/>
    </location>
    <ligand>
        <name>K(+)</name>
        <dbReference type="ChEBI" id="CHEBI:29103"/>
    </ligand>
</feature>
<evidence type="ECO:0000256" key="4">
    <source>
        <dbReference type="ARBA" id="ARBA00022679"/>
    </source>
</evidence>
<dbReference type="GO" id="GO:0005829">
    <property type="term" value="C:cytosol"/>
    <property type="evidence" value="ECO:0007669"/>
    <property type="project" value="TreeGrafter"/>
</dbReference>
<evidence type="ECO:0000313" key="14">
    <source>
        <dbReference type="EMBL" id="OQA61119.1"/>
    </source>
</evidence>
<feature type="binding site" evidence="12">
    <location>
        <begin position="222"/>
        <end position="227"/>
    </location>
    <ligand>
        <name>ATP</name>
        <dbReference type="ChEBI" id="CHEBI:30616"/>
    </ligand>
</feature>
<feature type="binding site" evidence="12">
    <location>
        <position position="279"/>
    </location>
    <ligand>
        <name>ATP</name>
        <dbReference type="ChEBI" id="CHEBI:30616"/>
    </ligand>
</feature>
<evidence type="ECO:0000256" key="6">
    <source>
        <dbReference type="ARBA" id="ARBA00022741"/>
    </source>
</evidence>
<evidence type="ECO:0000256" key="9">
    <source>
        <dbReference type="ARBA" id="ARBA00022842"/>
    </source>
</evidence>
<feature type="binding site" evidence="12">
    <location>
        <position position="186"/>
    </location>
    <ligand>
        <name>ATP</name>
        <dbReference type="ChEBI" id="CHEBI:30616"/>
    </ligand>
</feature>
<evidence type="ECO:0000256" key="12">
    <source>
        <dbReference type="HAMAP-Rule" id="MF_01987"/>
    </source>
</evidence>
<comment type="similarity">
    <text evidence="1">Belongs to the carbohydrate kinase pfkB family.</text>
</comment>
<feature type="binding site" evidence="12">
    <location>
        <position position="285"/>
    </location>
    <ligand>
        <name>K(+)</name>
        <dbReference type="ChEBI" id="CHEBI:29103"/>
    </ligand>
</feature>
<dbReference type="SUPFAM" id="SSF53613">
    <property type="entry name" value="Ribokinase-like"/>
    <property type="match status" value="1"/>
</dbReference>
<dbReference type="InterPro" id="IPR029056">
    <property type="entry name" value="Ribokinase-like"/>
</dbReference>
<comment type="catalytic activity">
    <reaction evidence="12">
        <text>D-ribose + ATP = D-ribose 5-phosphate + ADP + H(+)</text>
        <dbReference type="Rhea" id="RHEA:13697"/>
        <dbReference type="ChEBI" id="CHEBI:15378"/>
        <dbReference type="ChEBI" id="CHEBI:30616"/>
        <dbReference type="ChEBI" id="CHEBI:47013"/>
        <dbReference type="ChEBI" id="CHEBI:78346"/>
        <dbReference type="ChEBI" id="CHEBI:456216"/>
        <dbReference type="EC" id="2.7.1.15"/>
    </reaction>
</comment>
<evidence type="ECO:0000256" key="11">
    <source>
        <dbReference type="ARBA" id="ARBA00023277"/>
    </source>
</evidence>
<evidence type="ECO:0000256" key="8">
    <source>
        <dbReference type="ARBA" id="ARBA00022840"/>
    </source>
</evidence>
<dbReference type="InterPro" id="IPR011611">
    <property type="entry name" value="PfkB_dom"/>
</dbReference>
<feature type="active site" description="Proton acceptor" evidence="12">
    <location>
        <position position="255"/>
    </location>
</feature>
<keyword evidence="9 12" id="KW-0460">Magnesium</keyword>
<comment type="similarity">
    <text evidence="12">Belongs to the carbohydrate kinase PfkB family. Ribokinase subfamily.</text>
</comment>
<dbReference type="PANTHER" id="PTHR10584">
    <property type="entry name" value="SUGAR KINASE"/>
    <property type="match status" value="1"/>
</dbReference>
<dbReference type="CDD" id="cd01174">
    <property type="entry name" value="ribokinase"/>
    <property type="match status" value="1"/>
</dbReference>
<evidence type="ECO:0000256" key="5">
    <source>
        <dbReference type="ARBA" id="ARBA00022723"/>
    </source>
</evidence>
<dbReference type="InterPro" id="IPR011877">
    <property type="entry name" value="Ribokinase"/>
</dbReference>
<keyword evidence="7 12" id="KW-0418">Kinase</keyword>
<reference evidence="14" key="1">
    <citation type="submission" date="2017-02" db="EMBL/GenBank/DDBJ databases">
        <title>Delving into the versatile metabolic prowess of the omnipresent phylum Bacteroidetes.</title>
        <authorList>
            <person name="Nobu M.K."/>
            <person name="Mei R."/>
            <person name="Narihiro T."/>
            <person name="Kuroda K."/>
            <person name="Liu W.-T."/>
        </authorList>
    </citation>
    <scope>NUCLEOTIDE SEQUENCE</scope>
    <source>
        <strain evidence="14">ADurb.Bin276</strain>
    </source>
</reference>
<evidence type="ECO:0000256" key="3">
    <source>
        <dbReference type="ARBA" id="ARBA00016943"/>
    </source>
</evidence>
<dbReference type="PROSITE" id="PS00584">
    <property type="entry name" value="PFKB_KINASES_2"/>
    <property type="match status" value="1"/>
</dbReference>
<comment type="cofactor">
    <cofactor evidence="12">
        <name>Mg(2+)</name>
        <dbReference type="ChEBI" id="CHEBI:18420"/>
    </cofactor>
    <text evidence="12">Requires a divalent cation, most likely magnesium in vivo, as an electrophilic catalyst to aid phosphoryl group transfer. It is the chelate of the metal and the nucleotide that is the actual substrate.</text>
</comment>
<feature type="binding site" evidence="12">
    <location>
        <begin position="13"/>
        <end position="15"/>
    </location>
    <ligand>
        <name>substrate</name>
    </ligand>
</feature>
<dbReference type="GO" id="GO:0004747">
    <property type="term" value="F:ribokinase activity"/>
    <property type="evidence" value="ECO:0007669"/>
    <property type="project" value="UniProtKB-UniRule"/>
</dbReference>
<comment type="pathway">
    <text evidence="12">Carbohydrate metabolism; D-ribose degradation; D-ribose 5-phosphate from beta-D-ribopyranose: step 2/2.</text>
</comment>
<dbReference type="Gene3D" id="3.40.1190.20">
    <property type="match status" value="1"/>
</dbReference>
<dbReference type="InterPro" id="IPR002139">
    <property type="entry name" value="Ribo/fructo_kinase"/>
</dbReference>
<protein>
    <recommendedName>
        <fullName evidence="3 12">Ribokinase</fullName>
        <shortName evidence="12">RK</shortName>
        <ecNumber evidence="2 12">2.7.1.15</ecNumber>
    </recommendedName>
</protein>
<feature type="binding site" evidence="12">
    <location>
        <position position="255"/>
    </location>
    <ligand>
        <name>substrate</name>
    </ligand>
</feature>
<keyword evidence="8 12" id="KW-0067">ATP-binding</keyword>
<dbReference type="InterPro" id="IPR002173">
    <property type="entry name" value="Carboh/pur_kinase_PfkB_CS"/>
</dbReference>
<feature type="binding site" evidence="12">
    <location>
        <begin position="41"/>
        <end position="45"/>
    </location>
    <ligand>
        <name>substrate</name>
    </ligand>
</feature>
<dbReference type="HAMAP" id="MF_01987">
    <property type="entry name" value="Ribokinase"/>
    <property type="match status" value="1"/>
</dbReference>
<gene>
    <name evidence="14" type="primary">rbsK_1</name>
    <name evidence="12" type="synonym">rbsK</name>
    <name evidence="14" type="ORF">BWY41_00348</name>
</gene>
<keyword evidence="11 12" id="KW-0119">Carbohydrate metabolism</keyword>
<comment type="activity regulation">
    <text evidence="12">Activated by a monovalent cation that binds near, but not in, the active site. The most likely occupant of the site in vivo is potassium. Ion binding induces a conformational change that may alter substrate affinity.</text>
</comment>
<dbReference type="PROSITE" id="PS00583">
    <property type="entry name" value="PFKB_KINASES_1"/>
    <property type="match status" value="1"/>
</dbReference>
<keyword evidence="6 12" id="KW-0547">Nucleotide-binding</keyword>
<dbReference type="GO" id="GO:0019303">
    <property type="term" value="P:D-ribose catabolic process"/>
    <property type="evidence" value="ECO:0007669"/>
    <property type="project" value="UniProtKB-UniRule"/>
</dbReference>
<feature type="binding site" evidence="12">
    <location>
        <begin position="254"/>
        <end position="255"/>
    </location>
    <ligand>
        <name>ATP</name>
        <dbReference type="ChEBI" id="CHEBI:30616"/>
    </ligand>
</feature>
<dbReference type="Proteomes" id="UP000485569">
    <property type="component" value="Unassembled WGS sequence"/>
</dbReference>
<dbReference type="Pfam" id="PF00294">
    <property type="entry name" value="PfkB"/>
    <property type="match status" value="1"/>
</dbReference>
<evidence type="ECO:0000256" key="1">
    <source>
        <dbReference type="ARBA" id="ARBA00005380"/>
    </source>
</evidence>
<feature type="domain" description="Carbohydrate kinase PfkB" evidence="13">
    <location>
        <begin position="5"/>
        <end position="296"/>
    </location>
</feature>
<feature type="binding site" evidence="12">
    <location>
        <position position="251"/>
    </location>
    <ligand>
        <name>K(+)</name>
        <dbReference type="ChEBI" id="CHEBI:29103"/>
    </ligand>
</feature>
<proteinExistence type="inferred from homology"/>
<dbReference type="PRINTS" id="PR00990">
    <property type="entry name" value="RIBOKINASE"/>
</dbReference>
<evidence type="ECO:0000256" key="10">
    <source>
        <dbReference type="ARBA" id="ARBA00022958"/>
    </source>
</evidence>
<comment type="caution">
    <text evidence="14">The sequence shown here is derived from an EMBL/GenBank/DDBJ whole genome shotgun (WGS) entry which is preliminary data.</text>
</comment>
<feature type="binding site" evidence="12">
    <location>
        <position position="288"/>
    </location>
    <ligand>
        <name>K(+)</name>
        <dbReference type="ChEBI" id="CHEBI:29103"/>
    </ligand>
</feature>
<name>A0A1V5T2X8_9BACT</name>
<keyword evidence="5 12" id="KW-0479">Metal-binding</keyword>
<dbReference type="EC" id="2.7.1.15" evidence="2 12"/>
<dbReference type="GO" id="GO:0005524">
    <property type="term" value="F:ATP binding"/>
    <property type="evidence" value="ECO:0007669"/>
    <property type="project" value="UniProtKB-UniRule"/>
</dbReference>
<keyword evidence="4 12" id="KW-0808">Transferase</keyword>
<sequence length="318" mass="34690">MMSSRILIVGSLNIDMILKIDRMPETGENLFARQFTMLPGGKGNNQAIACARLGLMVYMVGKVGDDDFGARLRLNLEQENVDFNFVTKQALTHTGLAFIFIDTKGENRILVAPGANMKLSVDDLENASQLFKTCDYLILQLEVPHSVVKSAIQKAHENNVKVILNPAPAQPFPIEILTENDVITPNQYEAEVLSGVKIRSIEDAVQALKALDQRCPSRKVITLGEKGALASDSGNRCIHLVPRKIDVQDTTAAGDAFNAGLAYGLSKGMDWITTLQLANNAGAIACTRIGAQSALPYLRDIDSFYSTQGTGEIRYFDV</sequence>
<feature type="binding site" evidence="12">
    <location>
        <position position="290"/>
    </location>
    <ligand>
        <name>K(+)</name>
        <dbReference type="ChEBI" id="CHEBI:29103"/>
    </ligand>
</feature>